<dbReference type="EMBL" id="CCYD01000468">
    <property type="protein sequence ID" value="CEG40131.1"/>
    <property type="molecule type" value="Genomic_DNA"/>
</dbReference>
<dbReference type="AlphaFoldDB" id="A0A0N7L505"/>
<sequence>MVLTLNKLIDALTPLTAGAHPRDVYGICLWLKLRLLLNSWLTTAPIVRASFDCDFANTKGAGSISKLTK</sequence>
<dbReference type="GeneID" id="36405403"/>
<organism evidence="1 2">
    <name type="scientific">Plasmopara halstedii</name>
    <name type="common">Downy mildew of sunflower</name>
    <dbReference type="NCBI Taxonomy" id="4781"/>
    <lineage>
        <taxon>Eukaryota</taxon>
        <taxon>Sar</taxon>
        <taxon>Stramenopiles</taxon>
        <taxon>Oomycota</taxon>
        <taxon>Peronosporomycetes</taxon>
        <taxon>Peronosporales</taxon>
        <taxon>Peronosporaceae</taxon>
        <taxon>Plasmopara</taxon>
    </lineage>
</organism>
<accession>A0A0N7L505</accession>
<proteinExistence type="predicted"/>
<dbReference type="RefSeq" id="XP_024576500.1">
    <property type="nucleotide sequence ID" value="XM_024725755.1"/>
</dbReference>
<evidence type="ECO:0000313" key="1">
    <source>
        <dbReference type="EMBL" id="CEG40131.1"/>
    </source>
</evidence>
<keyword evidence="2" id="KW-1185">Reference proteome</keyword>
<reference evidence="2" key="1">
    <citation type="submission" date="2014-09" db="EMBL/GenBank/DDBJ databases">
        <authorList>
            <person name="Sharma Rahul"/>
            <person name="Thines Marco"/>
        </authorList>
    </citation>
    <scope>NUCLEOTIDE SEQUENCE [LARGE SCALE GENOMIC DNA]</scope>
</reference>
<protein>
    <submittedName>
        <fullName evidence="1">Uncharacterized protein</fullName>
    </submittedName>
</protein>
<name>A0A0N7L505_PLAHL</name>
<evidence type="ECO:0000313" key="2">
    <source>
        <dbReference type="Proteomes" id="UP000054928"/>
    </source>
</evidence>
<dbReference type="Proteomes" id="UP000054928">
    <property type="component" value="Unassembled WGS sequence"/>
</dbReference>